<dbReference type="PROSITE" id="PS50005">
    <property type="entry name" value="TPR"/>
    <property type="match status" value="1"/>
</dbReference>
<dbReference type="InterPro" id="IPR019734">
    <property type="entry name" value="TPR_rpt"/>
</dbReference>
<dbReference type="Gene3D" id="1.25.40.10">
    <property type="entry name" value="Tetratricopeptide repeat domain"/>
    <property type="match status" value="2"/>
</dbReference>
<dbReference type="PROSITE" id="PS00922">
    <property type="entry name" value="TRANSGLYCOSYLASE"/>
    <property type="match status" value="1"/>
</dbReference>
<feature type="domain" description="Transglycosylase SLT" evidence="1">
    <location>
        <begin position="566"/>
        <end position="685"/>
    </location>
</feature>
<dbReference type="GO" id="GO:0016020">
    <property type="term" value="C:membrane"/>
    <property type="evidence" value="ECO:0007669"/>
    <property type="project" value="InterPro"/>
</dbReference>
<dbReference type="InterPro" id="IPR023346">
    <property type="entry name" value="Lysozyme-like_dom_sf"/>
</dbReference>
<dbReference type="AlphaFoldDB" id="A0A3B1BHS2"/>
<accession>A0A3B1BHS2</accession>
<reference evidence="2" key="1">
    <citation type="submission" date="2018-06" db="EMBL/GenBank/DDBJ databases">
        <authorList>
            <person name="Zhirakovskaya E."/>
        </authorList>
    </citation>
    <scope>NUCLEOTIDE SEQUENCE</scope>
</reference>
<gene>
    <name evidence="2" type="ORF">MNBD_NITROSPINAE03-1120</name>
</gene>
<sequence length="723" mass="82217">MMKSSSFFGGAKSTIKNLTVFFILSVCLAISPVSGAEEKNQIVEYGKALELIEEGRRPEGKLILESLAGARFFLNDYAAFDLATLAFNEGDYSTALLYLTKFSKKIRGNPVERKANRLRILSACFDWTSDACGKTLRNLRRAKLPRGFTAEKLYIEAKRRESSGAKQKAYKLYMKIYFHYPVSPFAGKAVNDIARLRKKAGSGLRKSFPYATYDERKKRADRLMSAFRYEDAIKELETILGIGYSKKRKLKIYYTLARALFKARQREASKRTFLKLIDLYPASSLAGQSQSMIAIIDWNLGRADESETRLVKLSASGAGAGAVTRQRAFFIAGKIAESRGAYDQAGSYYKKALQLGRRTKLAHKLRWRLGWVTYLSGRYQKATQLLQTAYKKNRPRGDGKRLYWKIKSMERSGAITQSVKTRKALVSQFGHTYYGVTLTTSPLSPGYPDESVPVIESIDDFEENFKTAPAIKLSKKARLRLKRYDALRRIGQSERAVAELDLMRSYVPKKIKALAWLGYLYIKTRAPGKSLKLQNMALGAKSRKDDYENVFWRLYYPIANWEEITRQSRDKDIDPFLVLAVIRQESAFDPKALSPANARGLMQLIPRTAKRIYEKLEMDKNSGAPFHPDALFDPKVNIALGVSHLAELISFYNGSPAPALAAYNAGRKAVDRWLKINSDKPEDEFIENIPYSETGEYVKRVIRNWILYKRIYNPEYAVTGMDR</sequence>
<dbReference type="SUPFAM" id="SSF53955">
    <property type="entry name" value="Lysozyme-like"/>
    <property type="match status" value="1"/>
</dbReference>
<dbReference type="GO" id="GO:0000270">
    <property type="term" value="P:peptidoglycan metabolic process"/>
    <property type="evidence" value="ECO:0007669"/>
    <property type="project" value="InterPro"/>
</dbReference>
<keyword evidence="2" id="KW-0326">Glycosidase</keyword>
<keyword evidence="2" id="KW-0378">Hydrolase</keyword>
<dbReference type="Pfam" id="PF01464">
    <property type="entry name" value="SLT"/>
    <property type="match status" value="1"/>
</dbReference>
<dbReference type="Gene3D" id="1.10.530.10">
    <property type="match status" value="1"/>
</dbReference>
<dbReference type="GO" id="GO:0008933">
    <property type="term" value="F:peptidoglycan lytic transglycosylase activity"/>
    <property type="evidence" value="ECO:0007669"/>
    <property type="project" value="InterPro"/>
</dbReference>
<dbReference type="GO" id="GO:0016798">
    <property type="term" value="F:hydrolase activity, acting on glycosyl bonds"/>
    <property type="evidence" value="ECO:0007669"/>
    <property type="project" value="UniProtKB-KW"/>
</dbReference>
<protein>
    <submittedName>
        <fullName evidence="2">Soluble lytic murein transglycosylase</fullName>
        <ecNumber evidence="2">3.2.1.-</ecNumber>
    </submittedName>
</protein>
<dbReference type="InterPro" id="IPR008258">
    <property type="entry name" value="Transglycosylase_SLT_dom_1"/>
</dbReference>
<dbReference type="PANTHER" id="PTHR37423">
    <property type="entry name" value="SOLUBLE LYTIC MUREIN TRANSGLYCOSYLASE-RELATED"/>
    <property type="match status" value="1"/>
</dbReference>
<dbReference type="SUPFAM" id="SSF48452">
    <property type="entry name" value="TPR-like"/>
    <property type="match status" value="1"/>
</dbReference>
<dbReference type="PANTHER" id="PTHR37423:SF2">
    <property type="entry name" value="MEMBRANE-BOUND LYTIC MUREIN TRANSGLYCOSYLASE C"/>
    <property type="match status" value="1"/>
</dbReference>
<organism evidence="2">
    <name type="scientific">hydrothermal vent metagenome</name>
    <dbReference type="NCBI Taxonomy" id="652676"/>
    <lineage>
        <taxon>unclassified sequences</taxon>
        <taxon>metagenomes</taxon>
        <taxon>ecological metagenomes</taxon>
    </lineage>
</organism>
<name>A0A3B1BHS2_9ZZZZ</name>
<dbReference type="InterPro" id="IPR011990">
    <property type="entry name" value="TPR-like_helical_dom_sf"/>
</dbReference>
<evidence type="ECO:0000313" key="2">
    <source>
        <dbReference type="EMBL" id="VAX17569.1"/>
    </source>
</evidence>
<dbReference type="EMBL" id="UOGB01000089">
    <property type="protein sequence ID" value="VAX17569.1"/>
    <property type="molecule type" value="Genomic_DNA"/>
</dbReference>
<proteinExistence type="predicted"/>
<evidence type="ECO:0000259" key="1">
    <source>
        <dbReference type="Pfam" id="PF01464"/>
    </source>
</evidence>
<dbReference type="InterPro" id="IPR000189">
    <property type="entry name" value="Transglyc_AS"/>
</dbReference>
<dbReference type="CDD" id="cd13401">
    <property type="entry name" value="Slt70-like"/>
    <property type="match status" value="1"/>
</dbReference>
<dbReference type="EC" id="3.2.1.-" evidence="2"/>